<dbReference type="HOGENOM" id="CLU_028573_0_0_1"/>
<feature type="domain" description="RSE1/DDB1/CPSF1 first beta-propeller" evidence="1">
    <location>
        <begin position="2"/>
        <end position="334"/>
    </location>
</feature>
<protein>
    <submittedName>
        <fullName evidence="3">Uncharacterized protein</fullName>
    </submittedName>
</protein>
<evidence type="ECO:0000313" key="4">
    <source>
        <dbReference type="Proteomes" id="UP000054248"/>
    </source>
</evidence>
<reference evidence="4" key="2">
    <citation type="submission" date="2015-01" db="EMBL/GenBank/DDBJ databases">
        <title>Evolutionary Origins and Diversification of the Mycorrhizal Mutualists.</title>
        <authorList>
            <consortium name="DOE Joint Genome Institute"/>
            <consortium name="Mycorrhizal Genomics Consortium"/>
            <person name="Kohler A."/>
            <person name="Kuo A."/>
            <person name="Nagy L.G."/>
            <person name="Floudas D."/>
            <person name="Copeland A."/>
            <person name="Barry K.W."/>
            <person name="Cichocki N."/>
            <person name="Veneault-Fourrey C."/>
            <person name="LaButti K."/>
            <person name="Lindquist E.A."/>
            <person name="Lipzen A."/>
            <person name="Lundell T."/>
            <person name="Morin E."/>
            <person name="Murat C."/>
            <person name="Riley R."/>
            <person name="Ohm R."/>
            <person name="Sun H."/>
            <person name="Tunlid A."/>
            <person name="Henrissat B."/>
            <person name="Grigoriev I.V."/>
            <person name="Hibbett D.S."/>
            <person name="Martin F."/>
        </authorList>
    </citation>
    <scope>NUCLEOTIDE SEQUENCE [LARGE SCALE GENOMIC DNA]</scope>
    <source>
        <strain evidence="4">MUT 4182</strain>
    </source>
</reference>
<feature type="non-terminal residue" evidence="3">
    <location>
        <position position="1"/>
    </location>
</feature>
<dbReference type="InterPro" id="IPR011047">
    <property type="entry name" value="Quinoprotein_ADH-like_sf"/>
</dbReference>
<gene>
    <name evidence="3" type="ORF">M407DRAFT_32631</name>
</gene>
<dbReference type="PANTHER" id="PTHR10644">
    <property type="entry name" value="DNA REPAIR/RNA PROCESSING CPSF FAMILY"/>
    <property type="match status" value="1"/>
</dbReference>
<dbReference type="InterPro" id="IPR050358">
    <property type="entry name" value="RSE1/DDB1/CFT1"/>
</dbReference>
<reference evidence="3 4" key="1">
    <citation type="submission" date="2014-04" db="EMBL/GenBank/DDBJ databases">
        <authorList>
            <consortium name="DOE Joint Genome Institute"/>
            <person name="Kuo A."/>
            <person name="Girlanda M."/>
            <person name="Perotto S."/>
            <person name="Kohler A."/>
            <person name="Nagy L.G."/>
            <person name="Floudas D."/>
            <person name="Copeland A."/>
            <person name="Barry K.W."/>
            <person name="Cichocki N."/>
            <person name="Veneault-Fourrey C."/>
            <person name="LaButti K."/>
            <person name="Lindquist E.A."/>
            <person name="Lipzen A."/>
            <person name="Lundell T."/>
            <person name="Morin E."/>
            <person name="Murat C."/>
            <person name="Sun H."/>
            <person name="Tunlid A."/>
            <person name="Henrissat B."/>
            <person name="Grigoriev I.V."/>
            <person name="Hibbett D.S."/>
            <person name="Martin F."/>
            <person name="Nordberg H.P."/>
            <person name="Cantor M.N."/>
            <person name="Hua S.X."/>
        </authorList>
    </citation>
    <scope>NUCLEOTIDE SEQUENCE [LARGE SCALE GENOMIC DNA]</scope>
    <source>
        <strain evidence="3 4">MUT 4182</strain>
    </source>
</reference>
<accession>A0A0C3PSI7</accession>
<dbReference type="EMBL" id="KN823353">
    <property type="protein sequence ID" value="KIO17685.1"/>
    <property type="molecule type" value="Genomic_DNA"/>
</dbReference>
<dbReference type="Pfam" id="PF23726">
    <property type="entry name" value="Beta-prop_RSE1_2nd"/>
    <property type="match status" value="1"/>
</dbReference>
<dbReference type="InterPro" id="IPR018846">
    <property type="entry name" value="Beta-prop_RSE1/DDB1/CPSF1_1st"/>
</dbReference>
<evidence type="ECO:0000259" key="2">
    <source>
        <dbReference type="Pfam" id="PF23726"/>
    </source>
</evidence>
<dbReference type="Proteomes" id="UP000054248">
    <property type="component" value="Unassembled WGS sequence"/>
</dbReference>
<name>A0A0C3PSI7_9AGAM</name>
<keyword evidence="4" id="KW-1185">Reference proteome</keyword>
<feature type="domain" description="RSE1/DDB1/CPSF1 second beta-propeller" evidence="2">
    <location>
        <begin position="388"/>
        <end position="574"/>
    </location>
</feature>
<dbReference type="OrthoDB" id="433457at2759"/>
<sequence length="589" mass="63418">INRLEVYDLTPSGLSFRCSFDTWGTVTSLLSTQRKRRNLASLIVTTDHLDPKLYVLEFDTSKSELLVAESLSLRLRVGREAEFFSGAVIHPNGKVIVSCQYSGTIKVIVLGDKSKVIETEFECRIPELNIHSLCFVPVSGHKLILAILSEDHNQRKHVIARELKLDEQELLYEQSTAISGGFAHEGATSLIPVSGQRKTPGVLVLGGGTCHFFGSERATSKRASTGESKLSAVHSLAKGDLPLQGTLSWCAVDENRFLLGDELGYLCLLGVDRAGAGQTVSDINVLELGQASPSACLTHIDGGVFYSGSLCGDSQTIRLLPEAKSDGSYIEVLESYTNLGPILDAVLMNADGSGQSQVVTCSGNSTSGSLRVIRSGADFRRTVTLEGVQNAERVFPLRTSLDAEDSILLITTPFSTSIFELNNRGLDEVDPSSVPGFDRTRRTLAACTIARDHACIQITPGGIRVVDVISGVELERWPAQGAPAVEITTAAVNPTQACIALKGGKLIYFSLKAKLDLLREKEPDLTDGLPNEVAALAIDPHRPTTKTSSNIVAVAYWTKNMVTVYALPQLTAMASCIPSGTAERFPHSF</sequence>
<dbReference type="InterPro" id="IPR015943">
    <property type="entry name" value="WD40/YVTN_repeat-like_dom_sf"/>
</dbReference>
<dbReference type="Gene3D" id="2.130.10.10">
    <property type="entry name" value="YVTN repeat-like/Quinoprotein amine dehydrogenase"/>
    <property type="match status" value="2"/>
</dbReference>
<proteinExistence type="predicted"/>
<organism evidence="3 4">
    <name type="scientific">Tulasnella calospora MUT 4182</name>
    <dbReference type="NCBI Taxonomy" id="1051891"/>
    <lineage>
        <taxon>Eukaryota</taxon>
        <taxon>Fungi</taxon>
        <taxon>Dikarya</taxon>
        <taxon>Basidiomycota</taxon>
        <taxon>Agaricomycotina</taxon>
        <taxon>Agaricomycetes</taxon>
        <taxon>Cantharellales</taxon>
        <taxon>Tulasnellaceae</taxon>
        <taxon>Tulasnella</taxon>
    </lineage>
</organism>
<dbReference type="InterPro" id="IPR058543">
    <property type="entry name" value="Beta-prop_RSE1/DDB1/CPSF1_2nd"/>
</dbReference>
<dbReference type="AlphaFoldDB" id="A0A0C3PSI7"/>
<dbReference type="Pfam" id="PF10433">
    <property type="entry name" value="Beta-prop_RSE1_1st"/>
    <property type="match status" value="1"/>
</dbReference>
<evidence type="ECO:0000313" key="3">
    <source>
        <dbReference type="EMBL" id="KIO17685.1"/>
    </source>
</evidence>
<dbReference type="STRING" id="1051891.A0A0C3PSI7"/>
<dbReference type="SUPFAM" id="SSF50998">
    <property type="entry name" value="Quinoprotein alcohol dehydrogenase-like"/>
    <property type="match status" value="1"/>
</dbReference>
<evidence type="ECO:0000259" key="1">
    <source>
        <dbReference type="Pfam" id="PF10433"/>
    </source>
</evidence>